<comment type="caution">
    <text evidence="4">The sequence shown here is derived from an EMBL/GenBank/DDBJ whole genome shotgun (WGS) entry which is preliminary data.</text>
</comment>
<feature type="transmembrane region" description="Helical" evidence="2">
    <location>
        <begin position="66"/>
        <end position="83"/>
    </location>
</feature>
<proteinExistence type="predicted"/>
<organism evidence="4 5">
    <name type="scientific">Flavobacterium taihuense</name>
    <dbReference type="NCBI Taxonomy" id="2857508"/>
    <lineage>
        <taxon>Bacteria</taxon>
        <taxon>Pseudomonadati</taxon>
        <taxon>Bacteroidota</taxon>
        <taxon>Flavobacteriia</taxon>
        <taxon>Flavobacteriales</taxon>
        <taxon>Flavobacteriaceae</taxon>
        <taxon>Flavobacterium</taxon>
    </lineage>
</organism>
<keyword evidence="5" id="KW-1185">Reference proteome</keyword>
<evidence type="ECO:0000256" key="2">
    <source>
        <dbReference type="SAM" id="Phobius"/>
    </source>
</evidence>
<protein>
    <recommendedName>
        <fullName evidence="3">DUF5808 domain-containing protein</fullName>
    </recommendedName>
</protein>
<evidence type="ECO:0000313" key="5">
    <source>
        <dbReference type="Proteomes" id="UP000812031"/>
    </source>
</evidence>
<feature type="domain" description="DUF5808" evidence="3">
    <location>
        <begin position="39"/>
        <end position="65"/>
    </location>
</feature>
<gene>
    <name evidence="4" type="ORF">KZH69_07850</name>
</gene>
<evidence type="ECO:0000256" key="1">
    <source>
        <dbReference type="SAM" id="MobiDB-lite"/>
    </source>
</evidence>
<dbReference type="RefSeq" id="WP_219316879.1">
    <property type="nucleotide sequence ID" value="NZ_JAHWYN010000005.1"/>
</dbReference>
<dbReference type="EMBL" id="JAHWYN010000005">
    <property type="protein sequence ID" value="MBW4360397.1"/>
    <property type="molecule type" value="Genomic_DNA"/>
</dbReference>
<evidence type="ECO:0000313" key="4">
    <source>
        <dbReference type="EMBL" id="MBW4360397.1"/>
    </source>
</evidence>
<evidence type="ECO:0000259" key="3">
    <source>
        <dbReference type="Pfam" id="PF19124"/>
    </source>
</evidence>
<keyword evidence="2" id="KW-0472">Membrane</keyword>
<sequence length="86" mass="10563">MIPKKKNDDWKDNDPDKETWEKWKKDPNKWKWGGIYYNKEDNRLFVPKKIEWMGITINFANKKAKWACLLFLLFFSMVLFFILNKS</sequence>
<dbReference type="InterPro" id="IPR043831">
    <property type="entry name" value="DUF5808"/>
</dbReference>
<keyword evidence="2" id="KW-0812">Transmembrane</keyword>
<dbReference type="Pfam" id="PF19124">
    <property type="entry name" value="DUF5808"/>
    <property type="match status" value="1"/>
</dbReference>
<feature type="region of interest" description="Disordered" evidence="1">
    <location>
        <begin position="1"/>
        <end position="20"/>
    </location>
</feature>
<dbReference type="Proteomes" id="UP000812031">
    <property type="component" value="Unassembled WGS sequence"/>
</dbReference>
<accession>A0ABS6XVK8</accession>
<reference evidence="4 5" key="1">
    <citation type="submission" date="2021-07" db="EMBL/GenBank/DDBJ databases">
        <title>Flavobacterium sp. nov. isolated from sediment on the Taihu Lake.</title>
        <authorList>
            <person name="Qu J.-H."/>
        </authorList>
    </citation>
    <scope>NUCLEOTIDE SEQUENCE [LARGE SCALE GENOMIC DNA]</scope>
    <source>
        <strain evidence="4 5">NAS39</strain>
    </source>
</reference>
<keyword evidence="2" id="KW-1133">Transmembrane helix</keyword>
<name>A0ABS6XVK8_9FLAO</name>